<dbReference type="InterPro" id="IPR056632">
    <property type="entry name" value="DUF7730"/>
</dbReference>
<evidence type="ECO:0000256" key="1">
    <source>
        <dbReference type="SAM" id="MobiDB-lite"/>
    </source>
</evidence>
<feature type="domain" description="DUF7730" evidence="2">
    <location>
        <begin position="157"/>
        <end position="322"/>
    </location>
</feature>
<evidence type="ECO:0000313" key="3">
    <source>
        <dbReference type="EMBL" id="KAK3055351.1"/>
    </source>
</evidence>
<feature type="compositionally biased region" description="Basic and acidic residues" evidence="1">
    <location>
        <begin position="368"/>
        <end position="380"/>
    </location>
</feature>
<dbReference type="PANTHER" id="PTHR42085">
    <property type="entry name" value="F-BOX DOMAIN-CONTAINING PROTEIN"/>
    <property type="match status" value="1"/>
</dbReference>
<protein>
    <recommendedName>
        <fullName evidence="2">DUF7730 domain-containing protein</fullName>
    </recommendedName>
</protein>
<keyword evidence="4" id="KW-1185">Reference proteome</keyword>
<dbReference type="PANTHER" id="PTHR42085:SF2">
    <property type="entry name" value="F-BOX DOMAIN-CONTAINING PROTEIN"/>
    <property type="match status" value="1"/>
</dbReference>
<dbReference type="EMBL" id="JAWDJX010000009">
    <property type="protein sequence ID" value="KAK3055351.1"/>
    <property type="molecule type" value="Genomic_DNA"/>
</dbReference>
<proteinExistence type="predicted"/>
<organism evidence="3 4">
    <name type="scientific">Extremus antarcticus</name>
    <dbReference type="NCBI Taxonomy" id="702011"/>
    <lineage>
        <taxon>Eukaryota</taxon>
        <taxon>Fungi</taxon>
        <taxon>Dikarya</taxon>
        <taxon>Ascomycota</taxon>
        <taxon>Pezizomycotina</taxon>
        <taxon>Dothideomycetes</taxon>
        <taxon>Dothideomycetidae</taxon>
        <taxon>Mycosphaerellales</taxon>
        <taxon>Extremaceae</taxon>
        <taxon>Extremus</taxon>
    </lineage>
</organism>
<comment type="caution">
    <text evidence="3">The sequence shown here is derived from an EMBL/GenBank/DDBJ whole genome shotgun (WGS) entry which is preliminary data.</text>
</comment>
<dbReference type="InterPro" id="IPR038883">
    <property type="entry name" value="AN11006-like"/>
</dbReference>
<sequence>MAISTATTPAGAEPLEIRQRVEAAIAPWRCSDEKPPFSPEQLVVLALLVHGGEAPIDDIHLWVLETIRWYRKQAALQLSRSHPRDDNFSDYSHFLSHDRPKHANHHPALNLASGNFEAPLYRELKNGVYYRSVSLLEGEQMLGSTLPSRDGAANSTFNFFGLPAELREAIYEMIFAYPKSGLGIVDESSPGFRMVSTSWVNEFSWEAWKPAQRSSSTGSPKIETMPMRDILRPLLTNKQFYIEASPVFTRINLFHCKNIESLTRMLNNIAPQRLQHVTSISFCMTGQNQHAAKLFTKLAQVKHLRRLDIMLAPSEERWLARWRPEGHHLHDKKFESVMNMRGVPELRSIRSLEAVTFTGSPTFERILKPEMLKPKVEKKSNAGGKKRKLDSRDDGAAVGSERTKRKG</sequence>
<name>A0AAJ0DR87_9PEZI</name>
<dbReference type="AlphaFoldDB" id="A0AAJ0DR87"/>
<dbReference type="Pfam" id="PF24864">
    <property type="entry name" value="DUF7730"/>
    <property type="match status" value="1"/>
</dbReference>
<gene>
    <name evidence="3" type="ORF">LTR09_003905</name>
</gene>
<accession>A0AAJ0DR87</accession>
<feature type="region of interest" description="Disordered" evidence="1">
    <location>
        <begin position="368"/>
        <end position="407"/>
    </location>
</feature>
<evidence type="ECO:0000313" key="4">
    <source>
        <dbReference type="Proteomes" id="UP001271007"/>
    </source>
</evidence>
<reference evidence="3" key="1">
    <citation type="submission" date="2023-04" db="EMBL/GenBank/DDBJ databases">
        <title>Black Yeasts Isolated from many extreme environments.</title>
        <authorList>
            <person name="Coleine C."/>
            <person name="Stajich J.E."/>
            <person name="Selbmann L."/>
        </authorList>
    </citation>
    <scope>NUCLEOTIDE SEQUENCE</scope>
    <source>
        <strain evidence="3">CCFEE 5312</strain>
    </source>
</reference>
<dbReference type="Proteomes" id="UP001271007">
    <property type="component" value="Unassembled WGS sequence"/>
</dbReference>
<evidence type="ECO:0000259" key="2">
    <source>
        <dbReference type="Pfam" id="PF24864"/>
    </source>
</evidence>